<accession>A0A5J5GZJ9</accession>
<comment type="caution">
    <text evidence="1">The sequence shown here is derived from an EMBL/GenBank/DDBJ whole genome shotgun (WGS) entry which is preliminary data.</text>
</comment>
<proteinExistence type="predicted"/>
<reference evidence="1 2" key="1">
    <citation type="submission" date="2019-09" db="EMBL/GenBank/DDBJ databases">
        <title>Whole genome sequences of isolates from the Mars Exploration Rovers.</title>
        <authorList>
            <person name="Seuylemezian A."/>
            <person name="Vaishampayan P."/>
        </authorList>
    </citation>
    <scope>NUCLEOTIDE SEQUENCE [LARGE SCALE GENOMIC DNA]</scope>
    <source>
        <strain evidence="1 2">MER_TA_151</strain>
    </source>
</reference>
<organism evidence="1 2">
    <name type="scientific">Niallia endozanthoxylica</name>
    <dbReference type="NCBI Taxonomy" id="2036016"/>
    <lineage>
        <taxon>Bacteria</taxon>
        <taxon>Bacillati</taxon>
        <taxon>Bacillota</taxon>
        <taxon>Bacilli</taxon>
        <taxon>Bacillales</taxon>
        <taxon>Bacillaceae</taxon>
        <taxon>Niallia</taxon>
    </lineage>
</organism>
<dbReference type="Proteomes" id="UP000326671">
    <property type="component" value="Unassembled WGS sequence"/>
</dbReference>
<dbReference type="Gene3D" id="3.30.870.10">
    <property type="entry name" value="Endonuclease Chain A"/>
    <property type="match status" value="1"/>
</dbReference>
<protein>
    <submittedName>
        <fullName evidence="1">Uncharacterized protein</fullName>
    </submittedName>
</protein>
<evidence type="ECO:0000313" key="2">
    <source>
        <dbReference type="Proteomes" id="UP000326671"/>
    </source>
</evidence>
<dbReference type="OrthoDB" id="9816206at2"/>
<dbReference type="NCBIfam" id="NF040700">
    <property type="entry name" value="VPA1262_N_dom"/>
    <property type="match status" value="1"/>
</dbReference>
<dbReference type="AlphaFoldDB" id="A0A5J5GZJ9"/>
<dbReference type="RefSeq" id="WP_150442613.1">
    <property type="nucleotide sequence ID" value="NZ_VYKL01000048.1"/>
</dbReference>
<sequence length="402" mass="47313">MLYSNVQIEMGPKAKENSLQFIKDKTFINLQFLHDLLGTVLYIHDNGSPPIRFQFNPDSMQLIFGIQEVVEQKDKRIVLKAWDGEETLQSQMFDLVDNQFCMWKLPFYPTKIGYQLYEIIDQQWKLVKQHSSYLIHRIHINMDITVGKLVVKKGDETEEHDITIRQEPIKTGSSSSEQPWIDAERQRLKINKGVEIRQLGSLFLPYKGGSSHQESWQLIVNELLKKAEQRIWIWDPFLDESILDELFVLGLKKQTLDIKLLLSEFEGEKTGEDKQVKRQDDDSIEVKNSSFPRCTAINNYFAERNESLEALKRFEVRNWYRSGKHTFHDRFIIIDDFVWSIGSSLKDIGNYHTTIYRLEGDLPEQVIEEFKNGWEGHFGHMKPRGLFIFPDWRLIPKGEQNE</sequence>
<keyword evidence="2" id="KW-1185">Reference proteome</keyword>
<name>A0A5J5GZJ9_9BACI</name>
<gene>
    <name evidence="1" type="ORF">F4V44_24395</name>
</gene>
<evidence type="ECO:0000313" key="1">
    <source>
        <dbReference type="EMBL" id="KAA9013809.1"/>
    </source>
</evidence>
<dbReference type="EMBL" id="VYKL01000048">
    <property type="protein sequence ID" value="KAA9013809.1"/>
    <property type="molecule type" value="Genomic_DNA"/>
</dbReference>
<dbReference type="SUPFAM" id="SSF56024">
    <property type="entry name" value="Phospholipase D/nuclease"/>
    <property type="match status" value="1"/>
</dbReference>